<feature type="region of interest" description="Disordered" evidence="1">
    <location>
        <begin position="384"/>
        <end position="427"/>
    </location>
</feature>
<protein>
    <submittedName>
        <fullName evidence="3">Uncharacterized protein</fullName>
    </submittedName>
</protein>
<feature type="compositionally biased region" description="Polar residues" evidence="1">
    <location>
        <begin position="186"/>
        <end position="197"/>
    </location>
</feature>
<feature type="region of interest" description="Disordered" evidence="1">
    <location>
        <begin position="124"/>
        <end position="197"/>
    </location>
</feature>
<feature type="region of interest" description="Disordered" evidence="1">
    <location>
        <begin position="236"/>
        <end position="280"/>
    </location>
</feature>
<feature type="compositionally biased region" description="Basic and acidic residues" evidence="1">
    <location>
        <begin position="265"/>
        <end position="277"/>
    </location>
</feature>
<feature type="compositionally biased region" description="Acidic residues" evidence="1">
    <location>
        <begin position="165"/>
        <end position="182"/>
    </location>
</feature>
<organism evidence="3 4">
    <name type="scientific">Blomia tropicalis</name>
    <name type="common">Mite</name>
    <dbReference type="NCBI Taxonomy" id="40697"/>
    <lineage>
        <taxon>Eukaryota</taxon>
        <taxon>Metazoa</taxon>
        <taxon>Ecdysozoa</taxon>
        <taxon>Arthropoda</taxon>
        <taxon>Chelicerata</taxon>
        <taxon>Arachnida</taxon>
        <taxon>Acari</taxon>
        <taxon>Acariformes</taxon>
        <taxon>Sarcoptiformes</taxon>
        <taxon>Astigmata</taxon>
        <taxon>Glycyphagoidea</taxon>
        <taxon>Echimyopodidae</taxon>
        <taxon>Blomia</taxon>
    </lineage>
</organism>
<feature type="signal peptide" evidence="2">
    <location>
        <begin position="1"/>
        <end position="34"/>
    </location>
</feature>
<feature type="compositionally biased region" description="Acidic residues" evidence="1">
    <location>
        <begin position="240"/>
        <end position="263"/>
    </location>
</feature>
<accession>A0A9Q0MGG3</accession>
<name>A0A9Q0MGG3_BLOTA</name>
<dbReference type="Proteomes" id="UP001142055">
    <property type="component" value="Chromosome 1"/>
</dbReference>
<evidence type="ECO:0000256" key="2">
    <source>
        <dbReference type="SAM" id="SignalP"/>
    </source>
</evidence>
<feature type="region of interest" description="Disordered" evidence="1">
    <location>
        <begin position="539"/>
        <end position="561"/>
    </location>
</feature>
<dbReference type="AlphaFoldDB" id="A0A9Q0MGG3"/>
<evidence type="ECO:0000256" key="1">
    <source>
        <dbReference type="SAM" id="MobiDB-lite"/>
    </source>
</evidence>
<keyword evidence="4" id="KW-1185">Reference proteome</keyword>
<keyword evidence="2" id="KW-0732">Signal</keyword>
<comment type="caution">
    <text evidence="3">The sequence shown here is derived from an EMBL/GenBank/DDBJ whole genome shotgun (WGS) entry which is preliminary data.</text>
</comment>
<feature type="chain" id="PRO_5040213156" evidence="2">
    <location>
        <begin position="35"/>
        <end position="561"/>
    </location>
</feature>
<reference evidence="3" key="1">
    <citation type="submission" date="2022-12" db="EMBL/GenBank/DDBJ databases">
        <title>Genome assemblies of Blomia tropicalis.</title>
        <authorList>
            <person name="Cui Y."/>
        </authorList>
    </citation>
    <scope>NUCLEOTIDE SEQUENCE</scope>
    <source>
        <tissue evidence="3">Adult mites</tissue>
    </source>
</reference>
<feature type="compositionally biased region" description="Polar residues" evidence="1">
    <location>
        <begin position="388"/>
        <end position="397"/>
    </location>
</feature>
<dbReference type="EMBL" id="JAPWDV010000001">
    <property type="protein sequence ID" value="KAJ6225217.1"/>
    <property type="molecule type" value="Genomic_DNA"/>
</dbReference>
<gene>
    <name evidence="3" type="ORF">RDWZM_003762</name>
</gene>
<feature type="compositionally biased region" description="Polar residues" evidence="1">
    <location>
        <begin position="407"/>
        <end position="427"/>
    </location>
</feature>
<evidence type="ECO:0000313" key="4">
    <source>
        <dbReference type="Proteomes" id="UP001142055"/>
    </source>
</evidence>
<proteinExistence type="predicted"/>
<evidence type="ECO:0000313" key="3">
    <source>
        <dbReference type="EMBL" id="KAJ6225217.1"/>
    </source>
</evidence>
<sequence>MNIRPYFISGQCVHVLLCILLGLNLFNSVQDVDAIRSKKIIYGLAVAHLLGLFKHHNLGHKQQEMIGHPMPMPIYTPQKRKCDKDIHYHTHSYENGIGDSHYGGHDDIGDGYDDDFGSYSKSSGTYYDDEPGHMPRPSFKGSYKGSFKGMGRGKSSKYLMHDEPDMGEEDDAEMEGYEDDDEPNRISDSNKYMSASSSFAPKSLKKYLNKWKHPKKIPIGAKLTSTQRGMNYEKSMNIPESEEPDENDNEDENGEEVEYENENENNNHELEQDETNRNKGTKLTQSELNVEESTQTYHFAQTTAKPIVRQPIKINRLNPKTKENEETRLVKTVTVPNVITTEPTINGVMKYKISKQTLKLKSYWNKIKIGRYLKLGKKNVNKKKRTIPNVSGTTNVKQEYELKSNDESTTTPANEPESTTSSYKTQQIPETFYGMVPQYSMIGGPVPPPPLPPPPLSSFPNPYYPVPNSPMMIMEQQMEAPSPQTGPIMMDPNGQYQYQYEYVPEQSSNQQQVKHVNPNVAYYNGNEFVRDEQVISSKPINTKNELPTTRPINNQPITKNE</sequence>